<dbReference type="InterPro" id="IPR052910">
    <property type="entry name" value="ABC-Purine-Binding"/>
</dbReference>
<dbReference type="Proteomes" id="UP000679789">
    <property type="component" value="Unassembled WGS sequence"/>
</dbReference>
<feature type="compositionally biased region" description="Low complexity" evidence="2">
    <location>
        <begin position="42"/>
        <end position="59"/>
    </location>
</feature>
<organism evidence="4 8">
    <name type="scientific">Haloferax volcanii</name>
    <name type="common">Halobacterium volcanii</name>
    <dbReference type="NCBI Taxonomy" id="2246"/>
    <lineage>
        <taxon>Archaea</taxon>
        <taxon>Methanobacteriati</taxon>
        <taxon>Methanobacteriota</taxon>
        <taxon>Stenosarchaea group</taxon>
        <taxon>Halobacteria</taxon>
        <taxon>Halobacteriales</taxon>
        <taxon>Haloferacaceae</taxon>
        <taxon>Haloferax</taxon>
    </lineage>
</organism>
<reference evidence="4" key="1">
    <citation type="journal article" date="2021" name="Nat. Microbiol.">
        <title>Cell division in the archaeon Haloferax volcanii relies on two FtsZ proteins with distinct functions in division ring assembly and constriction.</title>
        <authorList>
            <person name="Liao Y."/>
            <person name="Ithurbide S."/>
            <person name="Evenhuis C."/>
            <person name="Loewe J."/>
            <person name="Duggin I.G."/>
        </authorList>
    </citation>
    <scope>NUCLEOTIDE SEQUENCE</scope>
    <source>
        <strain evidence="4">H98</strain>
        <strain evidence="7">ID112 - delta_ftsZ1_delta_ftsZ2</strain>
        <strain evidence="5">ID76 - delta_ftsZ1</strain>
        <strain evidence="6">ID77 - delta_ftsZ2</strain>
    </source>
</reference>
<gene>
    <name evidence="4" type="ORF">JK351_02425</name>
    <name evidence="7" type="ORF">JK352_02425</name>
    <name evidence="6" type="ORF">JK353_02425</name>
    <name evidence="5" type="ORF">JK354_02425</name>
</gene>
<feature type="region of interest" description="Disordered" evidence="2">
    <location>
        <begin position="24"/>
        <end position="71"/>
    </location>
</feature>
<evidence type="ECO:0000313" key="8">
    <source>
        <dbReference type="Proteomes" id="UP000679371"/>
    </source>
</evidence>
<dbReference type="EMBL" id="JAERQX010000002">
    <property type="protein sequence ID" value="MBS8130768.1"/>
    <property type="molecule type" value="Genomic_DNA"/>
</dbReference>
<keyword evidence="1" id="KW-0732">Signal</keyword>
<comment type="caution">
    <text evidence="4">The sequence shown here is derived from an EMBL/GenBank/DDBJ whole genome shotgun (WGS) entry which is preliminary data.</text>
</comment>
<dbReference type="EMBL" id="JAERQU010000002">
    <property type="protein sequence ID" value="MBS8118022.1"/>
    <property type="molecule type" value="Genomic_DNA"/>
</dbReference>
<dbReference type="Gene3D" id="3.40.50.2300">
    <property type="match status" value="2"/>
</dbReference>
<evidence type="ECO:0000313" key="6">
    <source>
        <dbReference type="EMBL" id="MBS8126902.1"/>
    </source>
</evidence>
<evidence type="ECO:0000256" key="2">
    <source>
        <dbReference type="SAM" id="MobiDB-lite"/>
    </source>
</evidence>
<name>A0A8T5BYB7_HALVO</name>
<dbReference type="SMR" id="A0A8T5BYB7"/>
<dbReference type="Pfam" id="PF02608">
    <property type="entry name" value="Bmp"/>
    <property type="match status" value="1"/>
</dbReference>
<protein>
    <submittedName>
        <fullName evidence="4">BMP family ABC transporter substrate-binding protein</fullName>
    </submittedName>
</protein>
<dbReference type="Proteomes" id="UP000679371">
    <property type="component" value="Unassembled WGS sequence"/>
</dbReference>
<evidence type="ECO:0000313" key="5">
    <source>
        <dbReference type="EMBL" id="MBS8123034.1"/>
    </source>
</evidence>
<dbReference type="CDD" id="cd19963">
    <property type="entry name" value="PBP1_BMP-like"/>
    <property type="match status" value="1"/>
</dbReference>
<dbReference type="Proteomes" id="UP000678484">
    <property type="component" value="Unassembled WGS sequence"/>
</dbReference>
<proteinExistence type="predicted"/>
<dbReference type="Proteomes" id="UP000676028">
    <property type="component" value="Unassembled WGS sequence"/>
</dbReference>
<evidence type="ECO:0000256" key="1">
    <source>
        <dbReference type="ARBA" id="ARBA00022729"/>
    </source>
</evidence>
<dbReference type="PANTHER" id="PTHR43208">
    <property type="entry name" value="ABC TRANSPORTER SUBSTRATE-BINDING PROTEIN"/>
    <property type="match status" value="1"/>
</dbReference>
<dbReference type="EMBL" id="JAERQV010000002">
    <property type="protein sequence ID" value="MBS8123034.1"/>
    <property type="molecule type" value="Genomic_DNA"/>
</dbReference>
<dbReference type="AlphaFoldDB" id="A0A8T5BYB7"/>
<accession>A0A8T5BYB7</accession>
<evidence type="ECO:0000259" key="3">
    <source>
        <dbReference type="Pfam" id="PF02608"/>
    </source>
</evidence>
<feature type="domain" description="ABC transporter substrate-binding protein PnrA-like" evidence="3">
    <location>
        <begin position="73"/>
        <end position="358"/>
    </location>
</feature>
<sequence length="391" mass="42431">MLDEESSIQRRDVLSALGAAGVTTLAGCTGGDTGDTDDTEASETTASEGTTSGTTTGDVETTDGGGPSEGETVNAAWVYISEIGDLGWSWAHDQARQAVDEQYDWLETEYTEAVAPSDSERVFEQYAQGDVDVIFGTTFGYQDPMYAVAEDYPDTVFEHATGYRTRENMGRYMGRIYEPRYLAGQATGMVTENNTIGYVAAFPIPEVVRSINAMALGARSVNPEATFKVRWVNAWFDPPTAREAANALIDEGCDVIAQEQDSPAAVRAASDAGVWTSGYNAPMGQFGGENYLISPIWDWTEFYGPTLESLHEGSWEADAFWGGMETGVPMLDEWGPNVSQEVKDQVAATEEQILNDELDVWAGSAFEGESDEFLFQEMSSFVEGVEGEVPS</sequence>
<dbReference type="InterPro" id="IPR003760">
    <property type="entry name" value="PnrA-like"/>
</dbReference>
<evidence type="ECO:0000313" key="7">
    <source>
        <dbReference type="EMBL" id="MBS8130768.1"/>
    </source>
</evidence>
<dbReference type="OMA" id="NARYYEG"/>
<dbReference type="EMBL" id="JAERQW010000002">
    <property type="protein sequence ID" value="MBS8126902.1"/>
    <property type="molecule type" value="Genomic_DNA"/>
</dbReference>
<dbReference type="PANTHER" id="PTHR43208:SF1">
    <property type="entry name" value="ABC TRANSPORTER SUBSTRATE-BINDING PROTEIN"/>
    <property type="match status" value="1"/>
</dbReference>
<evidence type="ECO:0000313" key="4">
    <source>
        <dbReference type="EMBL" id="MBS8118022.1"/>
    </source>
</evidence>
<dbReference type="RefSeq" id="WP_004041224.1">
    <property type="nucleotide sequence ID" value="NZ_CP106967.1"/>
</dbReference>
<dbReference type="GeneID" id="300253787"/>
<dbReference type="GO" id="GO:0005886">
    <property type="term" value="C:plasma membrane"/>
    <property type="evidence" value="ECO:0007669"/>
    <property type="project" value="InterPro"/>
</dbReference>